<gene>
    <name evidence="13" type="ORF">TPC1_12350</name>
</gene>
<dbReference type="SUPFAM" id="SSF56112">
    <property type="entry name" value="Protein kinase-like (PK-like)"/>
    <property type="match status" value="1"/>
</dbReference>
<dbReference type="PROSITE" id="PS00107">
    <property type="entry name" value="PROTEIN_KINASE_ATP"/>
    <property type="match status" value="1"/>
</dbReference>
<dbReference type="InterPro" id="IPR011009">
    <property type="entry name" value="Kinase-like_dom_sf"/>
</dbReference>
<feature type="transmembrane region" description="Helical" evidence="11">
    <location>
        <begin position="224"/>
        <end position="241"/>
    </location>
</feature>
<evidence type="ECO:0000313" key="13">
    <source>
        <dbReference type="EMBL" id="JAP94848.1"/>
    </source>
</evidence>
<evidence type="ECO:0000256" key="10">
    <source>
        <dbReference type="RuleBase" id="RU000304"/>
    </source>
</evidence>
<dbReference type="InterPro" id="IPR000719">
    <property type="entry name" value="Prot_kinase_dom"/>
</dbReference>
<evidence type="ECO:0000256" key="2">
    <source>
        <dbReference type="ARBA" id="ARBA00022527"/>
    </source>
</evidence>
<comment type="catalytic activity">
    <reaction evidence="8">
        <text>L-seryl-[protein] + ATP = O-phospho-L-seryl-[protein] + ADP + H(+)</text>
        <dbReference type="Rhea" id="RHEA:17989"/>
        <dbReference type="Rhea" id="RHEA-COMP:9863"/>
        <dbReference type="Rhea" id="RHEA-COMP:11604"/>
        <dbReference type="ChEBI" id="CHEBI:15378"/>
        <dbReference type="ChEBI" id="CHEBI:29999"/>
        <dbReference type="ChEBI" id="CHEBI:30616"/>
        <dbReference type="ChEBI" id="CHEBI:83421"/>
        <dbReference type="ChEBI" id="CHEBI:456216"/>
        <dbReference type="EC" id="2.7.11.1"/>
    </reaction>
</comment>
<accession>A0A146KF83</accession>
<proteinExistence type="inferred from homology"/>
<feature type="binding site" evidence="9">
    <location>
        <position position="68"/>
    </location>
    <ligand>
        <name>ATP</name>
        <dbReference type="ChEBI" id="CHEBI:30616"/>
    </ligand>
</feature>
<protein>
    <recommendedName>
        <fullName evidence="1">non-specific serine/threonine protein kinase</fullName>
        <ecNumber evidence="1">2.7.11.1</ecNumber>
    </recommendedName>
</protein>
<dbReference type="Gene3D" id="1.10.510.10">
    <property type="entry name" value="Transferase(Phosphotransferase) domain 1"/>
    <property type="match status" value="1"/>
</dbReference>
<dbReference type="EC" id="2.7.11.1" evidence="1"/>
<dbReference type="AlphaFoldDB" id="A0A146KF83"/>
<dbReference type="InterPro" id="IPR008271">
    <property type="entry name" value="Ser/Thr_kinase_AS"/>
</dbReference>
<keyword evidence="3" id="KW-0808">Transferase</keyword>
<keyword evidence="5 13" id="KW-0418">Kinase</keyword>
<dbReference type="PROSITE" id="PS50011">
    <property type="entry name" value="PROTEIN_KINASE_DOM"/>
    <property type="match status" value="1"/>
</dbReference>
<keyword evidence="11" id="KW-0812">Transmembrane</keyword>
<evidence type="ECO:0000256" key="3">
    <source>
        <dbReference type="ARBA" id="ARBA00022679"/>
    </source>
</evidence>
<feature type="non-terminal residue" evidence="13">
    <location>
        <position position="1"/>
    </location>
</feature>
<keyword evidence="6 9" id="KW-0067">ATP-binding</keyword>
<keyword evidence="11" id="KW-0472">Membrane</keyword>
<dbReference type="GO" id="GO:0005524">
    <property type="term" value="F:ATP binding"/>
    <property type="evidence" value="ECO:0007669"/>
    <property type="project" value="UniProtKB-UniRule"/>
</dbReference>
<name>A0A146KF83_9EUKA</name>
<dbReference type="Gene3D" id="3.30.200.20">
    <property type="entry name" value="Phosphorylase Kinase, domain 1"/>
    <property type="match status" value="1"/>
</dbReference>
<dbReference type="EMBL" id="GDID01001758">
    <property type="protein sequence ID" value="JAP94848.1"/>
    <property type="molecule type" value="Transcribed_RNA"/>
</dbReference>
<dbReference type="PANTHER" id="PTHR44899:SF3">
    <property type="entry name" value="SERINE_THREONINE-PROTEIN KINASE NEK1"/>
    <property type="match status" value="1"/>
</dbReference>
<keyword evidence="2 10" id="KW-0723">Serine/threonine-protein kinase</keyword>
<evidence type="ECO:0000256" key="11">
    <source>
        <dbReference type="SAM" id="Phobius"/>
    </source>
</evidence>
<dbReference type="InterPro" id="IPR051131">
    <property type="entry name" value="NEK_Ser/Thr_kinase_NIMA"/>
</dbReference>
<keyword evidence="11" id="KW-1133">Transmembrane helix</keyword>
<dbReference type="PANTHER" id="PTHR44899">
    <property type="entry name" value="CAMK FAMILY PROTEIN KINASE"/>
    <property type="match status" value="1"/>
</dbReference>
<comment type="similarity">
    <text evidence="10">Belongs to the protein kinase superfamily.</text>
</comment>
<evidence type="ECO:0000256" key="5">
    <source>
        <dbReference type="ARBA" id="ARBA00022777"/>
    </source>
</evidence>
<evidence type="ECO:0000256" key="8">
    <source>
        <dbReference type="ARBA" id="ARBA00048679"/>
    </source>
</evidence>
<evidence type="ECO:0000256" key="1">
    <source>
        <dbReference type="ARBA" id="ARBA00012513"/>
    </source>
</evidence>
<feature type="domain" description="Protein kinase" evidence="12">
    <location>
        <begin position="39"/>
        <end position="299"/>
    </location>
</feature>
<keyword evidence="4 9" id="KW-0547">Nucleotide-binding</keyword>
<comment type="catalytic activity">
    <reaction evidence="7">
        <text>L-threonyl-[protein] + ATP = O-phospho-L-threonyl-[protein] + ADP + H(+)</text>
        <dbReference type="Rhea" id="RHEA:46608"/>
        <dbReference type="Rhea" id="RHEA-COMP:11060"/>
        <dbReference type="Rhea" id="RHEA-COMP:11605"/>
        <dbReference type="ChEBI" id="CHEBI:15378"/>
        <dbReference type="ChEBI" id="CHEBI:30013"/>
        <dbReference type="ChEBI" id="CHEBI:30616"/>
        <dbReference type="ChEBI" id="CHEBI:61977"/>
        <dbReference type="ChEBI" id="CHEBI:456216"/>
        <dbReference type="EC" id="2.7.11.1"/>
    </reaction>
</comment>
<dbReference type="SMART" id="SM00220">
    <property type="entry name" value="S_TKc"/>
    <property type="match status" value="1"/>
</dbReference>
<evidence type="ECO:0000256" key="6">
    <source>
        <dbReference type="ARBA" id="ARBA00022840"/>
    </source>
</evidence>
<evidence type="ECO:0000256" key="7">
    <source>
        <dbReference type="ARBA" id="ARBA00047899"/>
    </source>
</evidence>
<dbReference type="Pfam" id="PF00069">
    <property type="entry name" value="Pkinase"/>
    <property type="match status" value="1"/>
</dbReference>
<dbReference type="GO" id="GO:0004674">
    <property type="term" value="F:protein serine/threonine kinase activity"/>
    <property type="evidence" value="ECO:0007669"/>
    <property type="project" value="UniProtKB-KW"/>
</dbReference>
<evidence type="ECO:0000256" key="9">
    <source>
        <dbReference type="PROSITE-ProRule" id="PRU10141"/>
    </source>
</evidence>
<dbReference type="PROSITE" id="PS00108">
    <property type="entry name" value="PROTEIN_KINASE_ST"/>
    <property type="match status" value="1"/>
</dbReference>
<reference evidence="13" key="1">
    <citation type="submission" date="2015-07" db="EMBL/GenBank/DDBJ databases">
        <title>Adaptation to a free-living lifestyle via gene acquisitions in the diplomonad Trepomonas sp. PC1.</title>
        <authorList>
            <person name="Xu F."/>
            <person name="Jerlstrom-Hultqvist J."/>
            <person name="Kolisko M."/>
            <person name="Simpson A.G.B."/>
            <person name="Roger A.J."/>
            <person name="Svard S.G."/>
            <person name="Andersson J.O."/>
        </authorList>
    </citation>
    <scope>NUCLEOTIDE SEQUENCE</scope>
    <source>
        <strain evidence="13">PC1</strain>
    </source>
</reference>
<dbReference type="InterPro" id="IPR017441">
    <property type="entry name" value="Protein_kinase_ATP_BS"/>
</dbReference>
<organism evidence="13">
    <name type="scientific">Trepomonas sp. PC1</name>
    <dbReference type="NCBI Taxonomy" id="1076344"/>
    <lineage>
        <taxon>Eukaryota</taxon>
        <taxon>Metamonada</taxon>
        <taxon>Diplomonadida</taxon>
        <taxon>Hexamitidae</taxon>
        <taxon>Hexamitinae</taxon>
        <taxon>Trepomonas</taxon>
    </lineage>
</organism>
<evidence type="ECO:0000256" key="4">
    <source>
        <dbReference type="ARBA" id="ARBA00022741"/>
    </source>
</evidence>
<evidence type="ECO:0000259" key="12">
    <source>
        <dbReference type="PROSITE" id="PS50011"/>
    </source>
</evidence>
<sequence length="299" mass="34777">QNLVQVCEPQRRLKIAVNNSIQSAPILNTNEVYFQKENYEEVKVIGSGQFGVCTLVYNHVTNESLVMKKIKCNQDMKKVKDEAKILMSLNHPNVVRYVASFIEDGFYYIVMEYANGGTLEEYLCQRRKANNKFKKITILKVFHQIILGLNYCHQQKVAHRDLKPENILLHFDNGRVIAKLADFGYARLFEHSMSLTQTKVGTPLFMAPELFLDETCRYKFECDIWSAGILFYYICTLYVLFNGKTIADLIKMLQIGKYEEIQDKQLQNIFLLMCRRTPTHRRSASEIVNVVVKEMQSNE</sequence>